<dbReference type="InterPro" id="IPR036864">
    <property type="entry name" value="Zn2-C6_fun-type_DNA-bd_sf"/>
</dbReference>
<dbReference type="Gene3D" id="4.10.240.10">
    <property type="entry name" value="Zn(2)-C6 fungal-type DNA-binding domain"/>
    <property type="match status" value="1"/>
</dbReference>
<dbReference type="CDD" id="cd00067">
    <property type="entry name" value="GAL4"/>
    <property type="match status" value="1"/>
</dbReference>
<keyword evidence="2" id="KW-0479">Metal-binding</keyword>
<feature type="domain" description="Zn(2)-C6 fungal-type" evidence="6">
    <location>
        <begin position="23"/>
        <end position="53"/>
    </location>
</feature>
<dbReference type="EMBL" id="CP019471">
    <property type="protein sequence ID" value="UQC73457.1"/>
    <property type="molecule type" value="Genomic_DNA"/>
</dbReference>
<dbReference type="RefSeq" id="XP_049135111.1">
    <property type="nucleotide sequence ID" value="XM_049279154.1"/>
</dbReference>
<keyword evidence="4" id="KW-0804">Transcription</keyword>
<dbReference type="PROSITE" id="PS50048">
    <property type="entry name" value="ZN2_CY6_FUNGAL_2"/>
    <property type="match status" value="1"/>
</dbReference>
<evidence type="ECO:0000256" key="4">
    <source>
        <dbReference type="ARBA" id="ARBA00023163"/>
    </source>
</evidence>
<evidence type="ECO:0000259" key="6">
    <source>
        <dbReference type="PROSITE" id="PS50048"/>
    </source>
</evidence>
<protein>
    <recommendedName>
        <fullName evidence="6">Zn(2)-C6 fungal-type domain-containing protein</fullName>
    </recommendedName>
</protein>
<accession>A0A9Q8SBH0</accession>
<evidence type="ECO:0000313" key="8">
    <source>
        <dbReference type="Proteomes" id="UP000830671"/>
    </source>
</evidence>
<evidence type="ECO:0000256" key="5">
    <source>
        <dbReference type="ARBA" id="ARBA00023242"/>
    </source>
</evidence>
<dbReference type="PROSITE" id="PS00463">
    <property type="entry name" value="ZN2_CY6_FUNGAL_1"/>
    <property type="match status" value="1"/>
</dbReference>
<keyword evidence="8" id="KW-1185">Reference proteome</keyword>
<evidence type="ECO:0000256" key="3">
    <source>
        <dbReference type="ARBA" id="ARBA00023015"/>
    </source>
</evidence>
<comment type="subcellular location">
    <subcellularLocation>
        <location evidence="1">Nucleus</location>
    </subcellularLocation>
</comment>
<dbReference type="PANTHER" id="PTHR47338">
    <property type="entry name" value="ZN(II)2CYS6 TRANSCRIPTION FACTOR (EUROFUNG)-RELATED"/>
    <property type="match status" value="1"/>
</dbReference>
<dbReference type="GO" id="GO:0000981">
    <property type="term" value="F:DNA-binding transcription factor activity, RNA polymerase II-specific"/>
    <property type="evidence" value="ECO:0007669"/>
    <property type="project" value="InterPro"/>
</dbReference>
<organism evidence="7 8">
    <name type="scientific">Colletotrichum lupini</name>
    <dbReference type="NCBI Taxonomy" id="145971"/>
    <lineage>
        <taxon>Eukaryota</taxon>
        <taxon>Fungi</taxon>
        <taxon>Dikarya</taxon>
        <taxon>Ascomycota</taxon>
        <taxon>Pezizomycotina</taxon>
        <taxon>Sordariomycetes</taxon>
        <taxon>Hypocreomycetidae</taxon>
        <taxon>Glomerellales</taxon>
        <taxon>Glomerellaceae</taxon>
        <taxon>Colletotrichum</taxon>
        <taxon>Colletotrichum acutatum species complex</taxon>
    </lineage>
</organism>
<dbReference type="KEGG" id="clup:CLUP02_00101"/>
<dbReference type="InterPro" id="IPR001138">
    <property type="entry name" value="Zn2Cys6_DnaBD"/>
</dbReference>
<sequence length="581" mass="63932">MSSPTSVNTTDVGGRVYKRRPGACETCKVRKRKCDGGRPSCDKCLSSASFCFYVTPKKRGRSSQNSREIQTDCVDCHTATKHNLSGLNATTRQSASFEDFSYASQQSTSPPSPTDHLRYFGPSSTQSSLSGVNRLLDLGQFPTAMTTESLEEHWGPLSSGLLNSPEALGTQSTEIIASPVSSALEYCWSTQLLSNGHSVSGPQDFDGLVTAGWNLSNLQTANDESTVDHPVRVTSAYSTTDMVKLLIGRDRSSCNSKQFGQNLMDLVDESTTCCYSPKLPENTYQRVQPSLETLVEFLHAFTASEPYLGSRYIGETEISRLFEDVALITLHAFWLLYTIEKPYRLRNGQASALNDAYIDHEPMSSGIEARKPLMQTFGVHYRLAQCCARIASDFDSQEALSQSMVFTSENLDNWLEQLQQLKVDVFTTRHQPASAMTWDPRIASPNSPCMTPSEGDISASLLYFELVLCVCGRFSASSLGDSSTDKIEQRVLESAIDILKLLVEVDPTKAGTDQNSVRIAVSSFCLVATFISRANERATIFRYLVSTLGFFARMTINSPLMTLGKFSSVVDSVQKVLKNDG</sequence>
<dbReference type="SUPFAM" id="SSF57701">
    <property type="entry name" value="Zn2/Cys6 DNA-binding domain"/>
    <property type="match status" value="1"/>
</dbReference>
<proteinExistence type="predicted"/>
<evidence type="ECO:0000256" key="1">
    <source>
        <dbReference type="ARBA" id="ARBA00004123"/>
    </source>
</evidence>
<dbReference type="SMART" id="SM00066">
    <property type="entry name" value="GAL4"/>
    <property type="match status" value="1"/>
</dbReference>
<reference evidence="7" key="1">
    <citation type="journal article" date="2021" name="Mol. Plant Microbe Interact.">
        <title>Complete Genome Sequence of the Plant-Pathogenic Fungus Colletotrichum lupini.</title>
        <authorList>
            <person name="Baroncelli R."/>
            <person name="Pensec F."/>
            <person name="Da Lio D."/>
            <person name="Boufleur T."/>
            <person name="Vicente I."/>
            <person name="Sarrocco S."/>
            <person name="Picot A."/>
            <person name="Baraldi E."/>
            <person name="Sukno S."/>
            <person name="Thon M."/>
            <person name="Le Floch G."/>
        </authorList>
    </citation>
    <scope>NUCLEOTIDE SEQUENCE</scope>
    <source>
        <strain evidence="7">IMI 504893</strain>
    </source>
</reference>
<gene>
    <name evidence="7" type="ORF">CLUP02_00101</name>
</gene>
<keyword evidence="3" id="KW-0805">Transcription regulation</keyword>
<name>A0A9Q8SBH0_9PEZI</name>
<evidence type="ECO:0000256" key="2">
    <source>
        <dbReference type="ARBA" id="ARBA00022723"/>
    </source>
</evidence>
<dbReference type="InterPro" id="IPR050815">
    <property type="entry name" value="TF_fung"/>
</dbReference>
<dbReference type="GO" id="GO:0005634">
    <property type="term" value="C:nucleus"/>
    <property type="evidence" value="ECO:0007669"/>
    <property type="project" value="UniProtKB-SubCell"/>
</dbReference>
<evidence type="ECO:0000313" key="7">
    <source>
        <dbReference type="EMBL" id="UQC73457.1"/>
    </source>
</evidence>
<dbReference type="PANTHER" id="PTHR47338:SF5">
    <property type="entry name" value="ZN(II)2CYS6 TRANSCRIPTION FACTOR (EUROFUNG)"/>
    <property type="match status" value="1"/>
</dbReference>
<keyword evidence="5" id="KW-0539">Nucleus</keyword>
<dbReference type="Proteomes" id="UP000830671">
    <property type="component" value="Chromosome 1"/>
</dbReference>
<dbReference type="AlphaFoldDB" id="A0A9Q8SBH0"/>
<dbReference type="GeneID" id="73334164"/>
<dbReference type="Pfam" id="PF00172">
    <property type="entry name" value="Zn_clus"/>
    <property type="match status" value="1"/>
</dbReference>
<dbReference type="GO" id="GO:0008270">
    <property type="term" value="F:zinc ion binding"/>
    <property type="evidence" value="ECO:0007669"/>
    <property type="project" value="InterPro"/>
</dbReference>